<feature type="coiled-coil region" evidence="8">
    <location>
        <begin position="612"/>
        <end position="653"/>
    </location>
</feature>
<feature type="domain" description="Centrosomal protein of 290kDa coiled-coil region" evidence="10">
    <location>
        <begin position="1282"/>
        <end position="1408"/>
    </location>
</feature>
<feature type="coiled-coil region" evidence="8">
    <location>
        <begin position="460"/>
        <end position="543"/>
    </location>
</feature>
<evidence type="ECO:0000256" key="5">
    <source>
        <dbReference type="ARBA" id="ARBA00023054"/>
    </source>
</evidence>
<comment type="subcellular location">
    <subcellularLocation>
        <location evidence="1">Cytoplasm</location>
        <location evidence="1">Cytoskeleton</location>
        <location evidence="1">Cilium basal body</location>
    </subcellularLocation>
    <subcellularLocation>
        <location evidence="2">Cytoplasm</location>
        <location evidence="2">Cytoskeleton</location>
        <location evidence="2">Microtubule organizing center</location>
        <location evidence="2">Centrosome</location>
    </subcellularLocation>
</comment>
<evidence type="ECO:0000256" key="3">
    <source>
        <dbReference type="ARBA" id="ARBA00022490"/>
    </source>
</evidence>
<feature type="region of interest" description="Disordered" evidence="9">
    <location>
        <begin position="1824"/>
        <end position="1852"/>
    </location>
</feature>
<gene>
    <name evidence="11" type="ORF">C0Q70_10448</name>
</gene>
<dbReference type="GO" id="GO:0097711">
    <property type="term" value="P:ciliary basal body-plasma membrane docking"/>
    <property type="evidence" value="ECO:0007669"/>
    <property type="project" value="TreeGrafter"/>
</dbReference>
<feature type="coiled-coil region" evidence="8">
    <location>
        <begin position="1536"/>
        <end position="1756"/>
    </location>
</feature>
<evidence type="ECO:0000256" key="6">
    <source>
        <dbReference type="ARBA" id="ARBA00023212"/>
    </source>
</evidence>
<keyword evidence="12" id="KW-1185">Reference proteome</keyword>
<proteinExistence type="predicted"/>
<protein>
    <recommendedName>
        <fullName evidence="10">Centrosomal protein of 290kDa coiled-coil region domain-containing protein</fullName>
    </recommendedName>
</protein>
<dbReference type="Proteomes" id="UP000245119">
    <property type="component" value="Linkage Group LG6"/>
</dbReference>
<reference evidence="11 12" key="1">
    <citation type="submission" date="2018-04" db="EMBL/GenBank/DDBJ databases">
        <title>The genome of golden apple snail Pomacea canaliculata provides insight into stress tolerance and invasive adaptation.</title>
        <authorList>
            <person name="Liu C."/>
            <person name="Liu B."/>
            <person name="Ren Y."/>
            <person name="Zhang Y."/>
            <person name="Wang H."/>
            <person name="Li S."/>
            <person name="Jiang F."/>
            <person name="Yin L."/>
            <person name="Zhang G."/>
            <person name="Qian W."/>
            <person name="Fan W."/>
        </authorList>
    </citation>
    <scope>NUCLEOTIDE SEQUENCE [LARGE SCALE GENOMIC DNA]</scope>
    <source>
        <strain evidence="11">SZHN2017</strain>
        <tissue evidence="11">Muscle</tissue>
    </source>
</reference>
<feature type="coiled-coil region" evidence="8">
    <location>
        <begin position="58"/>
        <end position="296"/>
    </location>
</feature>
<organism evidence="11 12">
    <name type="scientific">Pomacea canaliculata</name>
    <name type="common">Golden apple snail</name>
    <dbReference type="NCBI Taxonomy" id="400727"/>
    <lineage>
        <taxon>Eukaryota</taxon>
        <taxon>Metazoa</taxon>
        <taxon>Spiralia</taxon>
        <taxon>Lophotrochozoa</taxon>
        <taxon>Mollusca</taxon>
        <taxon>Gastropoda</taxon>
        <taxon>Caenogastropoda</taxon>
        <taxon>Architaenioglossa</taxon>
        <taxon>Ampullarioidea</taxon>
        <taxon>Ampullariidae</taxon>
        <taxon>Pomacea</taxon>
    </lineage>
</organism>
<feature type="coiled-coil region" evidence="8">
    <location>
        <begin position="1072"/>
        <end position="1150"/>
    </location>
</feature>
<dbReference type="EMBL" id="PZQS01000006">
    <property type="protein sequence ID" value="PVD27873.1"/>
    <property type="molecule type" value="Genomic_DNA"/>
</dbReference>
<dbReference type="GO" id="GO:0034451">
    <property type="term" value="C:centriolar satellite"/>
    <property type="evidence" value="ECO:0007669"/>
    <property type="project" value="TreeGrafter"/>
</dbReference>
<sequence>MAPLEWDTIMAARPSALTEEAADNMYDILKEAEVNDGEDVKRLVQLFKVTQAVMINRNNMVEESMAEAEEEVKKARKKEQELKSEMEKLQKEISELKRFGPDSSAGGGSGTARDTRYLRDMVRELEETNEQLRQEIKDLNRDLNGEKRAAEKYSERISELEKQLKDLREDNDQLRQDLGDYKLQVQTQRDNLRSQEGEDLGFREKLAKKNHELAQAMEELQNLTDANDLLQKRCDDLQHNLEDAVQQMDRTTEDYMKLKVVLQQSDAVTDRLREENEILKSQVQDLTEQVQSKTEADDAIMVAVNNKIEEWQELMCMKDQQIAELQEQLFHMREQLIAANMDSDKASVSALTQYVNEMEANAALIEDLRAELSRSGSGGGDRLQNKIRELQKELEAAREHVKHADDEAKKAEEDARIKDKELNEALDRMQQYEKGEYGLQEAVLEIKGTKNQLRVRDREIQELTKYINQTELKINEILDENEELRYRLGMEPRQPLDLTEFRKNKAVRHEEEKALNFILQRQIEQLEEERVQDKQKIRKLAQQLGKRAVELGLTAQDMMAVHDYTETLRTKRKTEAESESAAVIIRREVQQQEVQMRDKELDKDYRQSLVELTHMEQEVGELRAHNHQLKQENENMEAALKEVMEALNKQGAQSTTPRGAGEADAETPYRFPTIERMLAAIEAKRVIGNYDTSLYLKEQVDVLRGRNEEIRSELRETRVEINKLLLERDKAFEKIELLEREGVMSDMTTGIGGRIRAIPLPENLPVTSADIIASLNEHLIITLQELSRRTEMMEKMEVSLETYKRKFGVVRHQQGLLYQEYLRDKKTWEEDTEKLKQQVKELEGKMEEDLVKVKEFDHLVDILSKDDVEVRRRLSEMTRRMTVLRVNEKALVRRHAILEEVGENLRKEVSHLRKEMNVMECAISERMGYLQRYKDMSAFKIAALQKALEDSVPSSDLDKISKEYHQLTEKYRDLLDKGNTLVSKAEAITGLESEVKQLTVENEELKATMKLDKERLHALEAAMEELHRRGVTDGAELHITDGDIISISRKLTMLEMKELNERQRAEHAVRMYEQQLHLLGDLERRNKELEEKFAEVTRMNLEMQKTERDLRDELSNSVTKAVSDADRNRIQELEETELHLRQEISKLKDIADVASTQVRTMEVQQVSREKENRSLRQQLLDFQVQSDEKTIIGKLHRTIVQLQISESAAMKQLEASRKRVAQLEAGILRLEQKVDNKEQSLYHSRQESQSKLRYLKRSLQDLRLQFAGAVPLSKQEKFSKNMLQIQQDKARLEVQLKEVQLHRQENEDKVAELSLQQEGLQDLISTLKDGRGAVKVMEWHSKMDALRLEELRQRRNNTKLHQQIKYLEEIVRSHEVTIADLEADNVHLIKEFEERQLRWEQREGELERNINNLEKHTAEITSAAARFEQAIGGLPDAKLPVANQLEEAIFTIRNNVKVILDTQAENKALKQKVQEMEKLLKDSEKTLIEREKLISELRLRMPATTDRDTIIERATAKVSEAMSRTAEPEYETHQSLKIAQSTINSLQQRIQQKEETILKYQELLKQARQDMLDMNRRHEAELKTMQHKIHAASDMHIAKFKLAAQEALSKRSTAHGLTDKQLERLNELEDLVADQENTIAALQEKLRQKEMDIINLKTRLEQADRHLKLEHDRWKQEQANDLSKKDVELDQVQRIIHDQKKEIEVLNEEIAALKDANLRGPTTSMKNLVERLKNQLALKEKQHQALSKALTDLRADMVTQAQKSVMAQAEEVQQERNIQRLIDTHTKDFRDQAEDLQSQLEHTKRELKKHKESESLLQTELEDVKEELGRKDRANSKLRNSKTQLEKEVDELEKKVERLSANRTQKTGDFERMQELEEMRRRNRYLEEELKKRQTAEKPYEQKEDKAKLEEALRWEEGKKWQRTIDKMKSKIKEKDDEIEKLSHSLERMKVTLERNTRERDALEAKSKSVITKATAATLGAVPRHLDHDKEDLRQLNFKLQEEIQELKRQAMLNQDAAFKEVQLRNTHLRQQLEQLEKALASRPKEGGVDVREYQRLFEKNQELQREVLRLSEENMELRFEAEAARKDIPRLKERIEDLQKYVEALKYENSQLSGDSSRSQSSSIRRFGESGKSTRELEKTIVLLKKVVERVQQENEKLKKAPGVVSSEQMMLLKKENEGLKNQMEELRQQMGATLSDRYTSNQEGTAKLMNHYEQMRKDLTKEREANEKMRIQLRSLELRVEQNDRELMDARTKLEIEAAKRPSATATADQQGWKSAVMTRTYEEKIRTLESDSDKRAKQIADMRILLKDSAEREQELIQEREELQKKVALLERFPAGSQMTDSNIMHDFQQQRLLIERLENEKKELAADLRLAQQQMGSKGEQVTRDVLSKARKYEEMVGDNVEARLEVRSMALERDKLKMEVERLHKELENFGPDFFEEIEDLKYNFKRKADRCRMLEHKLTQIAQQFGVSVNIPVDD</sequence>
<evidence type="ECO:0000256" key="4">
    <source>
        <dbReference type="ARBA" id="ARBA00022794"/>
    </source>
</evidence>
<evidence type="ECO:0000313" key="12">
    <source>
        <dbReference type="Proteomes" id="UP000245119"/>
    </source>
</evidence>
<feature type="coiled-coil region" evidence="8">
    <location>
        <begin position="818"/>
        <end position="852"/>
    </location>
</feature>
<feature type="coiled-coil region" evidence="8">
    <location>
        <begin position="957"/>
        <end position="1029"/>
    </location>
</feature>
<evidence type="ECO:0000256" key="1">
    <source>
        <dbReference type="ARBA" id="ARBA00004120"/>
    </source>
</evidence>
<evidence type="ECO:0000256" key="9">
    <source>
        <dbReference type="SAM" id="MobiDB-lite"/>
    </source>
</evidence>
<dbReference type="PANTHER" id="PTHR18879">
    <property type="entry name" value="CENTROSOMAL PROTEIN OF 290 KDA"/>
    <property type="match status" value="1"/>
</dbReference>
<dbReference type="InterPro" id="IPR026201">
    <property type="entry name" value="Cep290"/>
</dbReference>
<feature type="compositionally biased region" description="Low complexity" evidence="9">
    <location>
        <begin position="2111"/>
        <end position="2124"/>
    </location>
</feature>
<dbReference type="InterPro" id="IPR032321">
    <property type="entry name" value="Cep209_CC5"/>
</dbReference>
<dbReference type="Gene3D" id="1.10.287.1490">
    <property type="match status" value="1"/>
</dbReference>
<feature type="coiled-coil region" evidence="8">
    <location>
        <begin position="700"/>
        <end position="741"/>
    </location>
</feature>
<dbReference type="Pfam" id="PF16574">
    <property type="entry name" value="CEP209_CC5"/>
    <property type="match status" value="1"/>
</dbReference>
<comment type="caution">
    <text evidence="11">The sequence shown here is derived from an EMBL/GenBank/DDBJ whole genome shotgun (WGS) entry which is preliminary data.</text>
</comment>
<feature type="coiled-coil region" evidence="8">
    <location>
        <begin position="1213"/>
        <end position="1316"/>
    </location>
</feature>
<evidence type="ECO:0000259" key="10">
    <source>
        <dbReference type="Pfam" id="PF16574"/>
    </source>
</evidence>
<evidence type="ECO:0000256" key="2">
    <source>
        <dbReference type="ARBA" id="ARBA00004300"/>
    </source>
</evidence>
<feature type="coiled-coil region" evidence="8">
    <location>
        <begin position="2309"/>
        <end position="2378"/>
    </location>
</feature>
<feature type="coiled-coil region" evidence="8">
    <location>
        <begin position="2135"/>
        <end position="2255"/>
    </location>
</feature>
<dbReference type="GO" id="GO:1905349">
    <property type="term" value="P:ciliary transition zone assembly"/>
    <property type="evidence" value="ECO:0007669"/>
    <property type="project" value="TreeGrafter"/>
</dbReference>
<keyword evidence="7" id="KW-0966">Cell projection</keyword>
<feature type="coiled-coil region" evidence="8">
    <location>
        <begin position="1925"/>
        <end position="2109"/>
    </location>
</feature>
<evidence type="ECO:0000313" key="11">
    <source>
        <dbReference type="EMBL" id="PVD27873.1"/>
    </source>
</evidence>
<accession>A0A2T7P3A1</accession>
<keyword evidence="6" id="KW-0206">Cytoskeleton</keyword>
<dbReference type="GO" id="GO:0035869">
    <property type="term" value="C:ciliary transition zone"/>
    <property type="evidence" value="ECO:0007669"/>
    <property type="project" value="TreeGrafter"/>
</dbReference>
<dbReference type="PANTHER" id="PTHR18879:SF20">
    <property type="entry name" value="CENTROSOMAL PROTEIN OF 290 KDA"/>
    <property type="match status" value="1"/>
</dbReference>
<dbReference type="STRING" id="400727.A0A2T7P3A1"/>
<name>A0A2T7P3A1_POMCA</name>
<keyword evidence="4" id="KW-0970">Cilium biogenesis/degradation</keyword>
<feature type="coiled-coil region" evidence="8">
    <location>
        <begin position="322"/>
        <end position="428"/>
    </location>
</feature>
<evidence type="ECO:0000256" key="7">
    <source>
        <dbReference type="ARBA" id="ARBA00023273"/>
    </source>
</evidence>
<feature type="coiled-coil region" evidence="8">
    <location>
        <begin position="1459"/>
        <end position="1486"/>
    </location>
</feature>
<dbReference type="OrthoDB" id="6351660at2759"/>
<evidence type="ECO:0000256" key="8">
    <source>
        <dbReference type="SAM" id="Coils"/>
    </source>
</evidence>
<feature type="compositionally biased region" description="Basic and acidic residues" evidence="9">
    <location>
        <begin position="1826"/>
        <end position="1835"/>
    </location>
</feature>
<feature type="coiled-coil region" evidence="8">
    <location>
        <begin position="1364"/>
        <end position="1416"/>
    </location>
</feature>
<feature type="region of interest" description="Disordered" evidence="9">
    <location>
        <begin position="2110"/>
        <end position="2131"/>
    </location>
</feature>
<keyword evidence="5 8" id="KW-0175">Coiled coil</keyword>
<dbReference type="GO" id="GO:1905515">
    <property type="term" value="P:non-motile cilium assembly"/>
    <property type="evidence" value="ECO:0007669"/>
    <property type="project" value="TreeGrafter"/>
</dbReference>
<keyword evidence="3" id="KW-0963">Cytoplasm</keyword>